<keyword evidence="2" id="KW-1185">Reference proteome</keyword>
<sequence length="173" mass="19833">MARRARQKQNRKMKLHSSGLWASLTSEIRTKILNTVVDQKNLGWSAFASVSKEWQSIIGARNMAKLKIGQSCVEEFGRVVVRQRHLVKHIYLRVESDSCAYILYRALKKVFAIPSTWESTGPLTLEINAVAVRDAEGWFKNFRWNDDYDTYGRKKTRNSHNKALGANKCAVCI</sequence>
<dbReference type="AlphaFoldDB" id="A0A0N0V589"/>
<accession>A0A0N0V589</accession>
<protein>
    <submittedName>
        <fullName evidence="1">Uncharacterized protein</fullName>
    </submittedName>
</protein>
<evidence type="ECO:0000313" key="2">
    <source>
        <dbReference type="Proteomes" id="UP000037904"/>
    </source>
</evidence>
<comment type="caution">
    <text evidence="1">The sequence shown here is derived from an EMBL/GenBank/DDBJ whole genome shotgun (WGS) entry which is preliminary data.</text>
</comment>
<evidence type="ECO:0000313" key="1">
    <source>
        <dbReference type="EMBL" id="KPA36935.1"/>
    </source>
</evidence>
<organism evidence="1 2">
    <name type="scientific">Fusarium langsethiae</name>
    <dbReference type="NCBI Taxonomy" id="179993"/>
    <lineage>
        <taxon>Eukaryota</taxon>
        <taxon>Fungi</taxon>
        <taxon>Dikarya</taxon>
        <taxon>Ascomycota</taxon>
        <taxon>Pezizomycotina</taxon>
        <taxon>Sordariomycetes</taxon>
        <taxon>Hypocreomycetidae</taxon>
        <taxon>Hypocreales</taxon>
        <taxon>Nectriaceae</taxon>
        <taxon>Fusarium</taxon>
    </lineage>
</organism>
<gene>
    <name evidence="1" type="ORF">FLAG1_10270</name>
</gene>
<name>A0A0N0V589_FUSLA</name>
<reference evidence="1 2" key="1">
    <citation type="submission" date="2015-04" db="EMBL/GenBank/DDBJ databases">
        <title>The draft genome sequence of Fusarium langsethiae, a T-2/HT-2 mycotoxin producer.</title>
        <authorList>
            <person name="Lysoe E."/>
            <person name="Divon H.H."/>
            <person name="Terzi V."/>
            <person name="Orru L."/>
            <person name="Lamontanara A."/>
            <person name="Kolseth A.-K."/>
            <person name="Frandsen R.J."/>
            <person name="Nielsen K."/>
            <person name="Thrane U."/>
        </authorList>
    </citation>
    <scope>NUCLEOTIDE SEQUENCE [LARGE SCALE GENOMIC DNA]</scope>
    <source>
        <strain evidence="1 2">Fl201059</strain>
    </source>
</reference>
<dbReference type="EMBL" id="JXCE01000513">
    <property type="protein sequence ID" value="KPA36935.1"/>
    <property type="molecule type" value="Genomic_DNA"/>
</dbReference>
<dbReference type="OrthoDB" id="3728558at2759"/>
<proteinExistence type="predicted"/>
<dbReference type="Proteomes" id="UP000037904">
    <property type="component" value="Unassembled WGS sequence"/>
</dbReference>